<name>A0A7C9KHE7_9SPHN</name>
<accession>A0A7C9KHE7</accession>
<evidence type="ECO:0000313" key="12">
    <source>
        <dbReference type="EMBL" id="MQT16401.1"/>
    </source>
</evidence>
<dbReference type="Pfam" id="PF00614">
    <property type="entry name" value="PLDc"/>
    <property type="match status" value="1"/>
</dbReference>
<evidence type="ECO:0000256" key="2">
    <source>
        <dbReference type="ARBA" id="ARBA00003145"/>
    </source>
</evidence>
<keyword evidence="6" id="KW-0677">Repeat</keyword>
<keyword evidence="13" id="KW-1185">Reference proteome</keyword>
<feature type="region of interest" description="Disordered" evidence="10">
    <location>
        <begin position="160"/>
        <end position="181"/>
    </location>
</feature>
<feature type="compositionally biased region" description="Basic and acidic residues" evidence="10">
    <location>
        <begin position="160"/>
        <end position="171"/>
    </location>
</feature>
<reference evidence="12 13" key="1">
    <citation type="submission" date="2019-09" db="EMBL/GenBank/DDBJ databases">
        <title>Polymorphobacter sp. isolated from a lake in China.</title>
        <authorList>
            <person name="Liu Z."/>
        </authorList>
    </citation>
    <scope>NUCLEOTIDE SEQUENCE [LARGE SCALE GENOMIC DNA]</scope>
    <source>
        <strain evidence="12 13">D40P</strain>
    </source>
</reference>
<sequence length="486" mass="54085">MDHPPIVGALETGRNCWRIVPGNNASVVIDADDYFNRARAAMVQARHRIMLVGWDFDARINLGDPAPDGGPATVGDFILWLVDRTPGLEIFVLRWGFGAIKSITRGNTVVKLAQWMMHPRVEVRLDSAHPTGSSHHQKIVVIDDCFAFCGGIDMTAGRWDTRQHQDDDKGRIGPGGEPTKPWHDATSAIEGPAAAALADLCRTRWERAGGTRLVPVVGGSDCWPRGLPVDFPDVTIAIARSEPEMPDWAPTREIERLYLDMIARARRSIYAESQYFASRRVAEALVRRLEEPDGPDVVIINPLTAEGWLEPIAMDSARARIYEALKSRDPHGRLRMFHVYTDGGEPIYVHAKIMIVDDFMIKVGSSNFNNRSMRLDTECDIVIDATLPGNEGCSATIAAIRDGLIAEHLDCPAEIVTAALANERLITAIDRLRAGRDRVRDYVVPDLSETKKWLADNEVLDPEGPDEMFESLSDRGLFRNIHWFGK</sequence>
<dbReference type="GO" id="GO:0004630">
    <property type="term" value="F:phospholipase D activity"/>
    <property type="evidence" value="ECO:0007669"/>
    <property type="project" value="UniProtKB-EC"/>
</dbReference>
<evidence type="ECO:0000256" key="9">
    <source>
        <dbReference type="ARBA" id="ARBA00029594"/>
    </source>
</evidence>
<keyword evidence="8" id="KW-0443">Lipid metabolism</keyword>
<dbReference type="PANTHER" id="PTHR18896:SF76">
    <property type="entry name" value="PHOSPHOLIPASE"/>
    <property type="match status" value="1"/>
</dbReference>
<evidence type="ECO:0000256" key="6">
    <source>
        <dbReference type="ARBA" id="ARBA00022737"/>
    </source>
</evidence>
<evidence type="ECO:0000256" key="1">
    <source>
        <dbReference type="ARBA" id="ARBA00000798"/>
    </source>
</evidence>
<comment type="caution">
    <text evidence="12">The sequence shown here is derived from an EMBL/GenBank/DDBJ whole genome shotgun (WGS) entry which is preliminary data.</text>
</comment>
<keyword evidence="5" id="KW-0964">Secreted</keyword>
<dbReference type="EMBL" id="WIOL01000001">
    <property type="protein sequence ID" value="MQT16401.1"/>
    <property type="molecule type" value="Genomic_DNA"/>
</dbReference>
<dbReference type="Gene3D" id="3.30.870.10">
    <property type="entry name" value="Endonuclease Chain A"/>
    <property type="match status" value="2"/>
</dbReference>
<dbReference type="InterPro" id="IPR025202">
    <property type="entry name" value="PLD-like_dom"/>
</dbReference>
<dbReference type="OrthoDB" id="8828485at2"/>
<dbReference type="GO" id="GO:0005576">
    <property type="term" value="C:extracellular region"/>
    <property type="evidence" value="ECO:0007669"/>
    <property type="project" value="UniProtKB-SubCell"/>
</dbReference>
<dbReference type="PROSITE" id="PS50035">
    <property type="entry name" value="PLD"/>
    <property type="match status" value="2"/>
</dbReference>
<dbReference type="SMART" id="SM00155">
    <property type="entry name" value="PLDc"/>
    <property type="match status" value="2"/>
</dbReference>
<comment type="function">
    <text evidence="2">Could be a virulence factor.</text>
</comment>
<feature type="domain" description="PLD phosphodiesterase" evidence="11">
    <location>
        <begin position="345"/>
        <end position="372"/>
    </location>
</feature>
<dbReference type="Pfam" id="PF13091">
    <property type="entry name" value="PLDc_2"/>
    <property type="match status" value="1"/>
</dbReference>
<dbReference type="InterPro" id="IPR015679">
    <property type="entry name" value="PLipase_D_fam"/>
</dbReference>
<gene>
    <name evidence="12" type="ORF">F3168_03905</name>
</gene>
<dbReference type="GO" id="GO:0009395">
    <property type="term" value="P:phospholipid catabolic process"/>
    <property type="evidence" value="ECO:0007669"/>
    <property type="project" value="TreeGrafter"/>
</dbReference>
<evidence type="ECO:0000256" key="10">
    <source>
        <dbReference type="SAM" id="MobiDB-lite"/>
    </source>
</evidence>
<proteinExistence type="predicted"/>
<dbReference type="CDD" id="cd09140">
    <property type="entry name" value="PLDc_vPLD1_2_like_bac_1"/>
    <property type="match status" value="1"/>
</dbReference>
<dbReference type="Proteomes" id="UP000481327">
    <property type="component" value="Unassembled WGS sequence"/>
</dbReference>
<dbReference type="AlphaFoldDB" id="A0A7C9KHE7"/>
<evidence type="ECO:0000259" key="11">
    <source>
        <dbReference type="PROSITE" id="PS50035"/>
    </source>
</evidence>
<evidence type="ECO:0000256" key="7">
    <source>
        <dbReference type="ARBA" id="ARBA00022801"/>
    </source>
</evidence>
<protein>
    <recommendedName>
        <fullName evidence="4">Phospholipase D</fullName>
    </recommendedName>
    <alternativeName>
        <fullName evidence="9">Choline phosphatase</fullName>
    </alternativeName>
</protein>
<dbReference type="PANTHER" id="PTHR18896">
    <property type="entry name" value="PHOSPHOLIPASE D"/>
    <property type="match status" value="1"/>
</dbReference>
<keyword evidence="7" id="KW-0378">Hydrolase</keyword>
<evidence type="ECO:0000256" key="4">
    <source>
        <dbReference type="ARBA" id="ARBA00018392"/>
    </source>
</evidence>
<evidence type="ECO:0000313" key="13">
    <source>
        <dbReference type="Proteomes" id="UP000481327"/>
    </source>
</evidence>
<evidence type="ECO:0000256" key="3">
    <source>
        <dbReference type="ARBA" id="ARBA00004613"/>
    </source>
</evidence>
<dbReference type="InterPro" id="IPR001736">
    <property type="entry name" value="PLipase_D/transphosphatidylase"/>
</dbReference>
<evidence type="ECO:0000256" key="5">
    <source>
        <dbReference type="ARBA" id="ARBA00022525"/>
    </source>
</evidence>
<feature type="domain" description="PLD phosphodiesterase" evidence="11">
    <location>
        <begin position="131"/>
        <end position="158"/>
    </location>
</feature>
<organism evidence="12 13">
    <name type="scientific">Sandarakinorhabdus fusca</name>
    <dbReference type="NCBI Taxonomy" id="1439888"/>
    <lineage>
        <taxon>Bacteria</taxon>
        <taxon>Pseudomonadati</taxon>
        <taxon>Pseudomonadota</taxon>
        <taxon>Alphaproteobacteria</taxon>
        <taxon>Sphingomonadales</taxon>
        <taxon>Sphingosinicellaceae</taxon>
        <taxon>Sandarakinorhabdus</taxon>
    </lineage>
</organism>
<evidence type="ECO:0000256" key="8">
    <source>
        <dbReference type="ARBA" id="ARBA00023098"/>
    </source>
</evidence>
<dbReference type="RefSeq" id="WP_152576801.1">
    <property type="nucleotide sequence ID" value="NZ_JAATJI010000001.1"/>
</dbReference>
<comment type="subcellular location">
    <subcellularLocation>
        <location evidence="3">Secreted</location>
    </subcellularLocation>
</comment>
<dbReference type="CDD" id="cd09143">
    <property type="entry name" value="PLDc_vPLD1_2_like_bac_2"/>
    <property type="match status" value="1"/>
</dbReference>
<comment type="catalytic activity">
    <reaction evidence="1">
        <text>a 1,2-diacyl-sn-glycero-3-phosphocholine + H2O = a 1,2-diacyl-sn-glycero-3-phosphate + choline + H(+)</text>
        <dbReference type="Rhea" id="RHEA:14445"/>
        <dbReference type="ChEBI" id="CHEBI:15354"/>
        <dbReference type="ChEBI" id="CHEBI:15377"/>
        <dbReference type="ChEBI" id="CHEBI:15378"/>
        <dbReference type="ChEBI" id="CHEBI:57643"/>
        <dbReference type="ChEBI" id="CHEBI:58608"/>
        <dbReference type="EC" id="3.1.4.4"/>
    </reaction>
</comment>
<dbReference type="SUPFAM" id="SSF56024">
    <property type="entry name" value="Phospholipase D/nuclease"/>
    <property type="match status" value="2"/>
</dbReference>